<name>A0A150FQ53_CLOPD</name>
<dbReference type="RefSeq" id="WP_066069428.1">
    <property type="nucleotide sequence ID" value="NZ_FRBG01000003.1"/>
</dbReference>
<evidence type="ECO:0000313" key="4">
    <source>
        <dbReference type="Proteomes" id="UP000323392"/>
    </source>
</evidence>
<evidence type="ECO:0000313" key="1">
    <source>
        <dbReference type="EMBL" id="KXZ39744.1"/>
    </source>
</evidence>
<dbReference type="PIRSF" id="PIRSF018637">
    <property type="entry name" value="TrmK"/>
    <property type="match status" value="1"/>
</dbReference>
<gene>
    <name evidence="1" type="ORF">JWYL7_0819</name>
    <name evidence="2" type="ORF">SAMN05661008_00578</name>
</gene>
<dbReference type="PANTHER" id="PTHR38451:SF1">
    <property type="entry name" value="TRNA (ADENINE(22)-N(1))-METHYLTRANSFERASE"/>
    <property type="match status" value="1"/>
</dbReference>
<dbReference type="InterPro" id="IPR029063">
    <property type="entry name" value="SAM-dependent_MTases_sf"/>
</dbReference>
<reference evidence="1 3" key="1">
    <citation type="submission" date="2016-02" db="EMBL/GenBank/DDBJ databases">
        <title>Draft genome sequence for Clostridium paradoxum JW-YL-7.</title>
        <authorList>
            <person name="Utturkar S.M."/>
            <person name="Lancaster A."/>
            <person name="Poole F.L."/>
            <person name="Adams M.W."/>
            <person name="Brown S.D."/>
        </authorList>
    </citation>
    <scope>NUCLEOTIDE SEQUENCE [LARGE SCALE GENOMIC DNA]</scope>
    <source>
        <strain evidence="1 3">JW-YL-7</strain>
    </source>
</reference>
<protein>
    <submittedName>
        <fullName evidence="2">tRNA (Adenine22-N1)-methyltransferase</fullName>
    </submittedName>
</protein>
<keyword evidence="4" id="KW-1185">Reference proteome</keyword>
<dbReference type="InterPro" id="IPR006901">
    <property type="entry name" value="TrmK"/>
</dbReference>
<dbReference type="Proteomes" id="UP000092605">
    <property type="component" value="Unassembled WGS sequence"/>
</dbReference>
<dbReference type="EMBL" id="FRBG01000003">
    <property type="protein sequence ID" value="SHK62418.1"/>
    <property type="molecule type" value="Genomic_DNA"/>
</dbReference>
<dbReference type="AlphaFoldDB" id="A0A150FQ53"/>
<organism evidence="1 3">
    <name type="scientific">Alkalithermobacter thermoalcaliphilus JW-YL-7 = DSM 7308</name>
    <dbReference type="NCBI Taxonomy" id="1121328"/>
    <lineage>
        <taxon>Bacteria</taxon>
        <taxon>Bacillati</taxon>
        <taxon>Bacillota</taxon>
        <taxon>Clostridia</taxon>
        <taxon>Peptostreptococcales</taxon>
        <taxon>Tepidibacteraceae</taxon>
        <taxon>Alkalithermobacter</taxon>
    </lineage>
</organism>
<dbReference type="OrthoDB" id="5881184at2"/>
<dbReference type="GO" id="GO:0160105">
    <property type="term" value="F:tRNA (adenine(22)-N1)-methyltransferase activity"/>
    <property type="evidence" value="ECO:0007669"/>
    <property type="project" value="InterPro"/>
</dbReference>
<evidence type="ECO:0000313" key="3">
    <source>
        <dbReference type="Proteomes" id="UP000092605"/>
    </source>
</evidence>
<dbReference type="SUPFAM" id="SSF53335">
    <property type="entry name" value="S-adenosyl-L-methionine-dependent methyltransferases"/>
    <property type="match status" value="1"/>
</dbReference>
<proteinExistence type="predicted"/>
<comment type="caution">
    <text evidence="1">The sequence shown here is derived from an EMBL/GenBank/DDBJ whole genome shotgun (WGS) entry which is preliminary data.</text>
</comment>
<dbReference type="PANTHER" id="PTHR38451">
    <property type="entry name" value="TRNA (ADENINE(22)-N(1))-METHYLTRANSFERASE"/>
    <property type="match status" value="1"/>
</dbReference>
<dbReference type="Pfam" id="PF04816">
    <property type="entry name" value="TrmK"/>
    <property type="match status" value="1"/>
</dbReference>
<sequence length="232" mass="26611">MKLSARLRKICQLITPGFEIADIGTDHGYIPIYLVKNNIVPFAIASDVNKGPLENARKEVLRNNLENKIDLRLGSGLSVVKKGEVKEAIIAGMGGTLISDILNDSFDISISLEKLILQPMQNSSYLRKYLIENKFEVMDEVLVKEQSKIYEIIVARYGGNLQKIEDEIYYEIGLKLIENKDPLLDEFIDKKINEYKMVIEKIKDLNNFDVNRKIRCYEDKINKLKEMKTHAS</sequence>
<dbReference type="Proteomes" id="UP000323392">
    <property type="component" value="Unassembled WGS sequence"/>
</dbReference>
<reference evidence="2 4" key="2">
    <citation type="submission" date="2016-11" db="EMBL/GenBank/DDBJ databases">
        <authorList>
            <person name="Varghese N."/>
            <person name="Submissions S."/>
        </authorList>
    </citation>
    <scope>NUCLEOTIDE SEQUENCE [LARGE SCALE GENOMIC DNA]</scope>
    <source>
        <strain evidence="2 4">DSM 7308</strain>
    </source>
</reference>
<dbReference type="PATRIC" id="fig|1121328.3.peg.825"/>
<dbReference type="Gene3D" id="3.40.50.150">
    <property type="entry name" value="Vaccinia Virus protein VP39"/>
    <property type="match status" value="1"/>
</dbReference>
<dbReference type="EMBL" id="LSFY01000001">
    <property type="protein sequence ID" value="KXZ39744.1"/>
    <property type="molecule type" value="Genomic_DNA"/>
</dbReference>
<accession>A0A150FQ53</accession>
<dbReference type="STRING" id="1121328.JWYL7_0819"/>
<evidence type="ECO:0000313" key="2">
    <source>
        <dbReference type="EMBL" id="SHK62418.1"/>
    </source>
</evidence>